<proteinExistence type="predicted"/>
<evidence type="ECO:0000313" key="4">
    <source>
        <dbReference type="Proteomes" id="UP001205601"/>
    </source>
</evidence>
<evidence type="ECO:0000256" key="2">
    <source>
        <dbReference type="SAM" id="MobiDB-lite"/>
    </source>
</evidence>
<comment type="caution">
    <text evidence="3">The sequence shown here is derived from an EMBL/GenBank/DDBJ whole genome shotgun (WGS) entry which is preliminary data.</text>
</comment>
<feature type="coiled-coil region" evidence="1">
    <location>
        <begin position="56"/>
        <end position="83"/>
    </location>
</feature>
<keyword evidence="1" id="KW-0175">Coiled coil</keyword>
<protein>
    <recommendedName>
        <fullName evidence="5">Glycerol-3-phosphate dehydrogenase</fullName>
    </recommendedName>
</protein>
<evidence type="ECO:0000256" key="1">
    <source>
        <dbReference type="SAM" id="Coils"/>
    </source>
</evidence>
<feature type="compositionally biased region" description="Acidic residues" evidence="2">
    <location>
        <begin position="143"/>
        <end position="155"/>
    </location>
</feature>
<sequence>MSDHRTNLDVEDVLSSIRRLVSQDARAACPVAPASMEKLVLTPALRVNDAGLVGPGEAASEERDRLEETIVELEAAVANLQAEFEADDGDAPAAVAQAVDFGPEFDLEPVDEDGTPAEEALEASATDGQAEDLAAAEDRDWPEAPDTDAAEDEASAVEARSDVIDADDGTTDEADAHEAVDASEAPAFAGSDEIEDAIILDDIEDAEEVAEVEPAAVEGAPDGDRDDAPELAEHRDRLHLGAGPEVESAADEAQFDEGEFDDYEEAEPVDGDARSPGFAQRASVMEPGEIDNDLLRTMVATLVREELQGALGERMTDRLRKLVRREVQIALGQRERD</sequence>
<feature type="compositionally biased region" description="Acidic residues" evidence="2">
    <location>
        <begin position="105"/>
        <end position="121"/>
    </location>
</feature>
<evidence type="ECO:0008006" key="5">
    <source>
        <dbReference type="Google" id="ProtNLM"/>
    </source>
</evidence>
<dbReference type="EMBL" id="JAOCQF010000002">
    <property type="protein sequence ID" value="MCT8330373.1"/>
    <property type="molecule type" value="Genomic_DNA"/>
</dbReference>
<keyword evidence="4" id="KW-1185">Reference proteome</keyword>
<feature type="region of interest" description="Disordered" evidence="2">
    <location>
        <begin position="239"/>
        <end position="289"/>
    </location>
</feature>
<gene>
    <name evidence="3" type="ORF">N5I32_12670</name>
</gene>
<evidence type="ECO:0000313" key="3">
    <source>
        <dbReference type="EMBL" id="MCT8330373.1"/>
    </source>
</evidence>
<feature type="compositionally biased region" description="Acidic residues" evidence="2">
    <location>
        <begin position="164"/>
        <end position="173"/>
    </location>
</feature>
<accession>A0ABT2NQK1</accession>
<name>A0ABT2NQK1_9RHOB</name>
<feature type="region of interest" description="Disordered" evidence="2">
    <location>
        <begin position="105"/>
        <end position="192"/>
    </location>
</feature>
<dbReference type="Proteomes" id="UP001205601">
    <property type="component" value="Unassembled WGS sequence"/>
</dbReference>
<dbReference type="RefSeq" id="WP_261496241.1">
    <property type="nucleotide sequence ID" value="NZ_JAOCQF010000002.1"/>
</dbReference>
<organism evidence="3 4">
    <name type="scientific">Albidovulum sediminis</name>
    <dbReference type="NCBI Taxonomy" id="3066345"/>
    <lineage>
        <taxon>Bacteria</taxon>
        <taxon>Pseudomonadati</taxon>
        <taxon>Pseudomonadota</taxon>
        <taxon>Alphaproteobacteria</taxon>
        <taxon>Rhodobacterales</taxon>
        <taxon>Paracoccaceae</taxon>
        <taxon>Albidovulum</taxon>
    </lineage>
</organism>
<reference evidence="4" key="1">
    <citation type="submission" date="2023-07" db="EMBL/GenBank/DDBJ databases">
        <title>Defluviimonas sediminis sp. nov., isolated from mangrove sediment.</title>
        <authorList>
            <person name="Liu L."/>
            <person name="Li J."/>
            <person name="Huang Y."/>
            <person name="Pan J."/>
            <person name="Li M."/>
        </authorList>
    </citation>
    <scope>NUCLEOTIDE SEQUENCE [LARGE SCALE GENOMIC DNA]</scope>
    <source>
        <strain evidence="4">FT324</strain>
    </source>
</reference>
<feature type="compositionally biased region" description="Acidic residues" evidence="2">
    <location>
        <begin position="248"/>
        <end position="270"/>
    </location>
</feature>